<dbReference type="PANTHER" id="PTHR10622:SF10">
    <property type="entry name" value="HET DOMAIN-CONTAINING PROTEIN"/>
    <property type="match status" value="1"/>
</dbReference>
<evidence type="ECO:0000313" key="3">
    <source>
        <dbReference type="EMBL" id="KAK7966508.1"/>
    </source>
</evidence>
<dbReference type="RefSeq" id="XP_066705900.1">
    <property type="nucleotide sequence ID" value="XM_066837007.1"/>
</dbReference>
<comment type="caution">
    <text evidence="3">The sequence shown here is derived from an EMBL/GenBank/DDBJ whole genome shotgun (WGS) entry which is preliminary data.</text>
</comment>
<reference evidence="3 4" key="1">
    <citation type="submission" date="2023-01" db="EMBL/GenBank/DDBJ databases">
        <title>Analysis of 21 Apiospora genomes using comparative genomics revels a genus with tremendous synthesis potential of carbohydrate active enzymes and secondary metabolites.</title>
        <authorList>
            <person name="Sorensen T."/>
        </authorList>
    </citation>
    <scope>NUCLEOTIDE SEQUENCE [LARGE SCALE GENOMIC DNA]</scope>
    <source>
        <strain evidence="3 4">CBS 24483</strain>
    </source>
</reference>
<dbReference type="PANTHER" id="PTHR10622">
    <property type="entry name" value="HET DOMAIN-CONTAINING PROTEIN"/>
    <property type="match status" value="1"/>
</dbReference>
<dbReference type="InterPro" id="IPR010730">
    <property type="entry name" value="HET"/>
</dbReference>
<keyword evidence="4" id="KW-1185">Reference proteome</keyword>
<dbReference type="InterPro" id="IPR058525">
    <property type="entry name" value="DUF8212"/>
</dbReference>
<gene>
    <name evidence="3" type="ORF">PG986_000785</name>
</gene>
<dbReference type="Proteomes" id="UP001391051">
    <property type="component" value="Unassembled WGS sequence"/>
</dbReference>
<dbReference type="EMBL" id="JAQQWE010000001">
    <property type="protein sequence ID" value="KAK7966508.1"/>
    <property type="molecule type" value="Genomic_DNA"/>
</dbReference>
<feature type="domain" description="DUF8212" evidence="2">
    <location>
        <begin position="228"/>
        <end position="251"/>
    </location>
</feature>
<proteinExistence type="predicted"/>
<evidence type="ECO:0000313" key="4">
    <source>
        <dbReference type="Proteomes" id="UP001391051"/>
    </source>
</evidence>
<dbReference type="Pfam" id="PF06985">
    <property type="entry name" value="HET"/>
    <property type="match status" value="1"/>
</dbReference>
<accession>A0ABR1QV38</accession>
<dbReference type="Pfam" id="PF26640">
    <property type="entry name" value="DUF8212"/>
    <property type="match status" value="1"/>
</dbReference>
<evidence type="ECO:0000259" key="1">
    <source>
        <dbReference type="Pfam" id="PF06985"/>
    </source>
</evidence>
<name>A0ABR1QV38_9PEZI</name>
<evidence type="ECO:0000259" key="2">
    <source>
        <dbReference type="Pfam" id="PF26640"/>
    </source>
</evidence>
<sequence>MRCIDTILKQLVQKTACASFKPYAILSHTWDNTEITFQDFDGAGLNGCRDKAGYAKLKGAIDLAREQKFRYLWVDTCCIDKTSSSELSEAINSMFEWYRNAEACYVYLSDYSSSHDYNPKAPSVLGQSRWFRRSWTLQELIAPNHVAFYSRDWKSIGTKAELCQTISGITSISTGVLMEPDGYKGASTAQRMSWAASREATRGEDHAYSLFGIFEINMAPLYGEGAERAFRRLQEEIIRTSTDDSILAWLPSEESSEGCLPSALAPSPSCFMRTGAVVHFVSKWALELDHFSMTPRGLQIEAPVIEEEGGTMVIVLSSRYVGDFRGPLGIKVEALYPGKPGRLALCQRQALATQLVPVNSSASLAKLERRKICILESSAILEGRGRGLKTKSGLPRMWIRTVADALQIVQVGPQEVYNWELRIFKASTRASNVLRRRVIVLSDRHHPDVWHVVVAFIQVAGGGVQANLITYPTPSARPADEVVGAAMAANCSELRDADIPKVVRTGQGDSRINVKMQHGLMLGEEIFTIDIELWGR</sequence>
<dbReference type="GeneID" id="92070069"/>
<protein>
    <submittedName>
        <fullName evidence="3">HET-domain-containing protein</fullName>
    </submittedName>
</protein>
<organism evidence="3 4">
    <name type="scientific">Apiospora aurea</name>
    <dbReference type="NCBI Taxonomy" id="335848"/>
    <lineage>
        <taxon>Eukaryota</taxon>
        <taxon>Fungi</taxon>
        <taxon>Dikarya</taxon>
        <taxon>Ascomycota</taxon>
        <taxon>Pezizomycotina</taxon>
        <taxon>Sordariomycetes</taxon>
        <taxon>Xylariomycetidae</taxon>
        <taxon>Amphisphaeriales</taxon>
        <taxon>Apiosporaceae</taxon>
        <taxon>Apiospora</taxon>
    </lineage>
</organism>
<feature type="domain" description="Heterokaryon incompatibility" evidence="1">
    <location>
        <begin position="23"/>
        <end position="115"/>
    </location>
</feature>